<name>D5UYF8_TSUPD</name>
<protein>
    <recommendedName>
        <fullName evidence="1">IrrE N-terminal-like domain-containing protein</fullName>
    </recommendedName>
</protein>
<reference evidence="2 3" key="2">
    <citation type="journal article" date="2011" name="Stand. Genomic Sci.">
        <title>Complete genome sequence of Tsukamurella paurometabola type strain (no. 33).</title>
        <authorList>
            <person name="Munk A.C."/>
            <person name="Lapidus A."/>
            <person name="Lucas S."/>
            <person name="Nolan M."/>
            <person name="Tice H."/>
            <person name="Cheng J.F."/>
            <person name="Del Rio T.G."/>
            <person name="Goodwin L."/>
            <person name="Pitluck S."/>
            <person name="Liolios K."/>
            <person name="Huntemann M."/>
            <person name="Ivanova N."/>
            <person name="Mavromatis K."/>
            <person name="Mikhailova N."/>
            <person name="Pati A."/>
            <person name="Chen A."/>
            <person name="Palaniappan K."/>
            <person name="Tapia R."/>
            <person name="Han C."/>
            <person name="Land M."/>
            <person name="Hauser L."/>
            <person name="Chang Y.J."/>
            <person name="Jeffries C.D."/>
            <person name="Brettin T."/>
            <person name="Yasawong M."/>
            <person name="Brambilla E.M."/>
            <person name="Rohde M."/>
            <person name="Sikorski J."/>
            <person name="Goker M."/>
            <person name="Detter J.C."/>
            <person name="Woyke T."/>
            <person name="Bristow J."/>
            <person name="Eisen J.A."/>
            <person name="Markowitz V."/>
            <person name="Hugenholtz P."/>
            <person name="Kyrpides N.C."/>
            <person name="Klenk H.P."/>
        </authorList>
    </citation>
    <scope>NUCLEOTIDE SEQUENCE [LARGE SCALE GENOMIC DNA]</scope>
    <source>
        <strain evidence="3">ATCC 8368 / DSM 20162 / CCUG 35730 / CIP 100753 / JCM 10117 / KCTC 9821 / NBRC 16120 / NCIMB 702349 / NCTC 13040</strain>
    </source>
</reference>
<dbReference type="EMBL" id="CP001966">
    <property type="protein sequence ID" value="ADG78265.1"/>
    <property type="molecule type" value="Genomic_DNA"/>
</dbReference>
<dbReference type="InterPro" id="IPR010359">
    <property type="entry name" value="IrrE_HExxH"/>
</dbReference>
<reference evidence="3" key="1">
    <citation type="submission" date="2010-03" db="EMBL/GenBank/DDBJ databases">
        <title>The complete chromosome of Tsukamurella paurometabola DSM 20162.</title>
        <authorList>
            <consortium name="US DOE Joint Genome Institute (JGI-PGF)"/>
            <person name="Lucas S."/>
            <person name="Copeland A."/>
            <person name="Lapidus A."/>
            <person name="Glavina del Rio T."/>
            <person name="Dalin E."/>
            <person name="Tice H."/>
            <person name="Bruce D."/>
            <person name="Goodwin L."/>
            <person name="Pitluck S."/>
            <person name="Kyrpides N."/>
            <person name="Mavromatis K."/>
            <person name="Ivanova N."/>
            <person name="Mikhailova N."/>
            <person name="Munk A.C."/>
            <person name="Brettin T."/>
            <person name="Detter J.C."/>
            <person name="Tapia R."/>
            <person name="Han C."/>
            <person name="Larimer F."/>
            <person name="Land M."/>
            <person name="Hauser L."/>
            <person name="Markowitz V."/>
            <person name="Cheng J.-F."/>
            <person name="Hugenholtz P."/>
            <person name="Woyke T."/>
            <person name="Wu D."/>
            <person name="Jando M."/>
            <person name="Brambilla E."/>
            <person name="Klenk H.-P."/>
            <person name="Eisen J.A."/>
        </authorList>
    </citation>
    <scope>NUCLEOTIDE SEQUENCE [LARGE SCALE GENOMIC DNA]</scope>
    <source>
        <strain evidence="3">ATCC 8368 / DSM 20162 / CCUG 35730 / CIP 100753 / JCM 10117 / KCTC 9821 / NBRC 16120 / NCIMB 702349 / NCTC 13040</strain>
    </source>
</reference>
<evidence type="ECO:0000313" key="3">
    <source>
        <dbReference type="Proteomes" id="UP000001213"/>
    </source>
</evidence>
<dbReference type="Pfam" id="PF06114">
    <property type="entry name" value="Peptidase_M78"/>
    <property type="match status" value="1"/>
</dbReference>
<dbReference type="Proteomes" id="UP000001213">
    <property type="component" value="Chromosome"/>
</dbReference>
<accession>D5UYF8</accession>
<keyword evidence="3" id="KW-1185">Reference proteome</keyword>
<gene>
    <name evidence="2" type="ordered locus">Tpau_1644</name>
</gene>
<sequence length="150" mass="16969">MAVRKLPLDRTTSASLRRVAGELTLLVNSDVTETIRTFATATLLGHYVLMREREAHRGGDRPDFVRTYPPRPPDPHADLFANAFACHFLMPKEALDQAWNAHARSATATADVARTFGVPVPNLIEHTMRIRYRTRTTLRRPLPQPRSSEQ</sequence>
<organism evidence="2 3">
    <name type="scientific">Tsukamurella paurometabola (strain ATCC 8368 / DSM 20162 / CCUG 35730 / CIP 100753 / JCM 10117 / KCTC 9821 / NBRC 16120 / NCIMB 702349 / NCTC 13040)</name>
    <name type="common">Corynebacterium paurometabolum</name>
    <dbReference type="NCBI Taxonomy" id="521096"/>
    <lineage>
        <taxon>Bacteria</taxon>
        <taxon>Bacillati</taxon>
        <taxon>Actinomycetota</taxon>
        <taxon>Actinomycetes</taxon>
        <taxon>Mycobacteriales</taxon>
        <taxon>Tsukamurellaceae</taxon>
        <taxon>Tsukamurella</taxon>
    </lineage>
</organism>
<evidence type="ECO:0000259" key="1">
    <source>
        <dbReference type="Pfam" id="PF06114"/>
    </source>
</evidence>
<dbReference type="HOGENOM" id="CLU_1739713_0_0_11"/>
<dbReference type="KEGG" id="tpr:Tpau_1644"/>
<proteinExistence type="predicted"/>
<feature type="domain" description="IrrE N-terminal-like" evidence="1">
    <location>
        <begin position="3"/>
        <end position="119"/>
    </location>
</feature>
<dbReference type="RefSeq" id="WP_013126296.1">
    <property type="nucleotide sequence ID" value="NC_014158.1"/>
</dbReference>
<dbReference type="eggNOG" id="COG2856">
    <property type="taxonomic scope" value="Bacteria"/>
</dbReference>
<dbReference type="AlphaFoldDB" id="D5UYF8"/>
<evidence type="ECO:0000313" key="2">
    <source>
        <dbReference type="EMBL" id="ADG78265.1"/>
    </source>
</evidence>